<comment type="caution">
    <text evidence="2">The sequence shown here is derived from an EMBL/GenBank/DDBJ whole genome shotgun (WGS) entry which is preliminary data.</text>
</comment>
<keyword evidence="1" id="KW-0732">Signal</keyword>
<evidence type="ECO:0000256" key="1">
    <source>
        <dbReference type="SAM" id="SignalP"/>
    </source>
</evidence>
<feature type="chain" id="PRO_5047245500" evidence="1">
    <location>
        <begin position="20"/>
        <end position="121"/>
    </location>
</feature>
<protein>
    <submittedName>
        <fullName evidence="2">Uncharacterized protein</fullName>
    </submittedName>
</protein>
<sequence length="121" mass="13712">MAMTQISAVFVLGLTTVCGTDEKQRDQAVRARSGFDPGRMLYSVSVIVLSKKGVLLVYKISQLLDQSKYIMGKMVYAKNLFKKSNKMLKFAGKYVIVTLRQPKKLTRRFTITDDGCTLHRK</sequence>
<evidence type="ECO:0000313" key="3">
    <source>
        <dbReference type="Proteomes" id="UP001162164"/>
    </source>
</evidence>
<proteinExistence type="predicted"/>
<dbReference type="EMBL" id="JAPWTJ010001140">
    <property type="protein sequence ID" value="KAJ8973635.1"/>
    <property type="molecule type" value="Genomic_DNA"/>
</dbReference>
<name>A0ABQ9J6P2_9CUCU</name>
<organism evidence="2 3">
    <name type="scientific">Molorchus minor</name>
    <dbReference type="NCBI Taxonomy" id="1323400"/>
    <lineage>
        <taxon>Eukaryota</taxon>
        <taxon>Metazoa</taxon>
        <taxon>Ecdysozoa</taxon>
        <taxon>Arthropoda</taxon>
        <taxon>Hexapoda</taxon>
        <taxon>Insecta</taxon>
        <taxon>Pterygota</taxon>
        <taxon>Neoptera</taxon>
        <taxon>Endopterygota</taxon>
        <taxon>Coleoptera</taxon>
        <taxon>Polyphaga</taxon>
        <taxon>Cucujiformia</taxon>
        <taxon>Chrysomeloidea</taxon>
        <taxon>Cerambycidae</taxon>
        <taxon>Lamiinae</taxon>
        <taxon>Monochamini</taxon>
        <taxon>Molorchus</taxon>
    </lineage>
</organism>
<reference evidence="2" key="1">
    <citation type="journal article" date="2023" name="Insect Mol. Biol.">
        <title>Genome sequencing provides insights into the evolution of gene families encoding plant cell wall-degrading enzymes in longhorned beetles.</title>
        <authorList>
            <person name="Shin N.R."/>
            <person name="Okamura Y."/>
            <person name="Kirsch R."/>
            <person name="Pauchet Y."/>
        </authorList>
    </citation>
    <scope>NUCLEOTIDE SEQUENCE</scope>
    <source>
        <strain evidence="2">MMC_N1</strain>
    </source>
</reference>
<feature type="signal peptide" evidence="1">
    <location>
        <begin position="1"/>
        <end position="19"/>
    </location>
</feature>
<dbReference type="Proteomes" id="UP001162164">
    <property type="component" value="Unassembled WGS sequence"/>
</dbReference>
<accession>A0ABQ9J6P2</accession>
<keyword evidence="3" id="KW-1185">Reference proteome</keyword>
<gene>
    <name evidence="2" type="ORF">NQ317_011815</name>
</gene>
<evidence type="ECO:0000313" key="2">
    <source>
        <dbReference type="EMBL" id="KAJ8973635.1"/>
    </source>
</evidence>